<evidence type="ECO:0000256" key="1">
    <source>
        <dbReference type="SAM" id="Phobius"/>
    </source>
</evidence>
<name>A0A0E9X3G5_ANGAN</name>
<reference evidence="2" key="2">
    <citation type="journal article" date="2015" name="Fish Shellfish Immunol.">
        <title>Early steps in the European eel (Anguilla anguilla)-Vibrio vulnificus interaction in the gills: Role of the RtxA13 toxin.</title>
        <authorList>
            <person name="Callol A."/>
            <person name="Pajuelo D."/>
            <person name="Ebbesson L."/>
            <person name="Teles M."/>
            <person name="MacKenzie S."/>
            <person name="Amaro C."/>
        </authorList>
    </citation>
    <scope>NUCLEOTIDE SEQUENCE</scope>
</reference>
<proteinExistence type="predicted"/>
<organism evidence="2">
    <name type="scientific">Anguilla anguilla</name>
    <name type="common">European freshwater eel</name>
    <name type="synonym">Muraena anguilla</name>
    <dbReference type="NCBI Taxonomy" id="7936"/>
    <lineage>
        <taxon>Eukaryota</taxon>
        <taxon>Metazoa</taxon>
        <taxon>Chordata</taxon>
        <taxon>Craniata</taxon>
        <taxon>Vertebrata</taxon>
        <taxon>Euteleostomi</taxon>
        <taxon>Actinopterygii</taxon>
        <taxon>Neopterygii</taxon>
        <taxon>Teleostei</taxon>
        <taxon>Anguilliformes</taxon>
        <taxon>Anguillidae</taxon>
        <taxon>Anguilla</taxon>
    </lineage>
</organism>
<dbReference type="EMBL" id="GBXM01011556">
    <property type="protein sequence ID" value="JAH97021.1"/>
    <property type="molecule type" value="Transcribed_RNA"/>
</dbReference>
<protein>
    <submittedName>
        <fullName evidence="2">Uncharacterized protein</fullName>
    </submittedName>
</protein>
<feature type="transmembrane region" description="Helical" evidence="1">
    <location>
        <begin position="12"/>
        <end position="31"/>
    </location>
</feature>
<keyword evidence="1" id="KW-0812">Transmembrane</keyword>
<keyword evidence="1" id="KW-0472">Membrane</keyword>
<sequence>MCFVTFENIIHSVISSIIPALFIYVVSYENVRSSFPKIWNKQSQLLAHPIDATSPVIEVCTPAHSSLEMRAAIQCFVTLPATS</sequence>
<accession>A0A0E9X3G5</accession>
<keyword evidence="1" id="KW-1133">Transmembrane helix</keyword>
<evidence type="ECO:0000313" key="2">
    <source>
        <dbReference type="EMBL" id="JAH97021.1"/>
    </source>
</evidence>
<reference evidence="2" key="1">
    <citation type="submission" date="2014-11" db="EMBL/GenBank/DDBJ databases">
        <authorList>
            <person name="Amaro Gonzalez C."/>
        </authorList>
    </citation>
    <scope>NUCLEOTIDE SEQUENCE</scope>
</reference>
<dbReference type="AlphaFoldDB" id="A0A0E9X3G5"/>